<comment type="subcellular location">
    <subcellularLocation>
        <location evidence="1">Membrane</location>
    </subcellularLocation>
</comment>
<dbReference type="EMBL" id="RSED01000006">
    <property type="protein sequence ID" value="RRS04693.1"/>
    <property type="molecule type" value="Genomic_DNA"/>
</dbReference>
<dbReference type="PROSITE" id="PS50885">
    <property type="entry name" value="HAMP"/>
    <property type="match status" value="1"/>
</dbReference>
<keyword evidence="5" id="KW-0812">Transmembrane</keyword>
<dbReference type="Pfam" id="PF00672">
    <property type="entry name" value="HAMP"/>
    <property type="match status" value="1"/>
</dbReference>
<accession>A0A3R8TTX0</accession>
<dbReference type="Pfam" id="PF00015">
    <property type="entry name" value="MCPsignal"/>
    <property type="match status" value="1"/>
</dbReference>
<dbReference type="PROSITE" id="PS50111">
    <property type="entry name" value="CHEMOTAXIS_TRANSDUC_2"/>
    <property type="match status" value="1"/>
</dbReference>
<dbReference type="SUPFAM" id="SSF58104">
    <property type="entry name" value="Methyl-accepting chemotaxis protein (MCP) signaling domain"/>
    <property type="match status" value="1"/>
</dbReference>
<dbReference type="GO" id="GO:0006935">
    <property type="term" value="P:chemotaxis"/>
    <property type="evidence" value="ECO:0007669"/>
    <property type="project" value="TreeGrafter"/>
</dbReference>
<organism evidence="8 9">
    <name type="scientific">Aquabacterium soli</name>
    <dbReference type="NCBI Taxonomy" id="2493092"/>
    <lineage>
        <taxon>Bacteria</taxon>
        <taxon>Pseudomonadati</taxon>
        <taxon>Pseudomonadota</taxon>
        <taxon>Betaproteobacteria</taxon>
        <taxon>Burkholderiales</taxon>
        <taxon>Aquabacterium</taxon>
    </lineage>
</organism>
<reference evidence="8 9" key="1">
    <citation type="submission" date="2018-12" db="EMBL/GenBank/DDBJ databases">
        <title>The whole draft genome of Aquabacterium sp. SJQ9.</title>
        <authorList>
            <person name="Sun L."/>
            <person name="Gao X."/>
            <person name="Chen W."/>
            <person name="Huang K."/>
        </authorList>
    </citation>
    <scope>NUCLEOTIDE SEQUENCE [LARGE SCALE GENOMIC DNA]</scope>
    <source>
        <strain evidence="8 9">SJQ9</strain>
    </source>
</reference>
<dbReference type="Pfam" id="PF17201">
    <property type="entry name" value="Cache_3-Cache_2"/>
    <property type="match status" value="1"/>
</dbReference>
<evidence type="ECO:0000313" key="8">
    <source>
        <dbReference type="EMBL" id="RRS04693.1"/>
    </source>
</evidence>
<dbReference type="CDD" id="cd18774">
    <property type="entry name" value="PDC2_HK_sensor"/>
    <property type="match status" value="1"/>
</dbReference>
<dbReference type="AlphaFoldDB" id="A0A3R8TTX0"/>
<dbReference type="CDD" id="cd11386">
    <property type="entry name" value="MCP_signal"/>
    <property type="match status" value="1"/>
</dbReference>
<evidence type="ECO:0000256" key="4">
    <source>
        <dbReference type="PROSITE-ProRule" id="PRU00284"/>
    </source>
</evidence>
<name>A0A3R8TTX0_9BURK</name>
<evidence type="ECO:0000256" key="5">
    <source>
        <dbReference type="SAM" id="Phobius"/>
    </source>
</evidence>
<dbReference type="PANTHER" id="PTHR43531:SF14">
    <property type="entry name" value="METHYL-ACCEPTING CHEMOTAXIS PROTEIN I-RELATED"/>
    <property type="match status" value="1"/>
</dbReference>
<keyword evidence="2" id="KW-0488">Methylation</keyword>
<dbReference type="GO" id="GO:0004888">
    <property type="term" value="F:transmembrane signaling receptor activity"/>
    <property type="evidence" value="ECO:0007669"/>
    <property type="project" value="TreeGrafter"/>
</dbReference>
<proteinExistence type="inferred from homology"/>
<gene>
    <name evidence="8" type="ORF">EIP75_09765</name>
</gene>
<dbReference type="InterPro" id="IPR051310">
    <property type="entry name" value="MCP_chemotaxis"/>
</dbReference>
<comment type="similarity">
    <text evidence="3">Belongs to the methyl-accepting chemotaxis (MCP) protein family.</text>
</comment>
<dbReference type="InterPro" id="IPR033462">
    <property type="entry name" value="Cache_3-Cache_2"/>
</dbReference>
<keyword evidence="9" id="KW-1185">Reference proteome</keyword>
<comment type="caution">
    <text evidence="8">The sequence shown here is derived from an EMBL/GenBank/DDBJ whole genome shotgun (WGS) entry which is preliminary data.</text>
</comment>
<feature type="domain" description="HAMP" evidence="7">
    <location>
        <begin position="318"/>
        <end position="372"/>
    </location>
</feature>
<dbReference type="SMART" id="SM00304">
    <property type="entry name" value="HAMP"/>
    <property type="match status" value="1"/>
</dbReference>
<dbReference type="GO" id="GO:0005886">
    <property type="term" value="C:plasma membrane"/>
    <property type="evidence" value="ECO:0007669"/>
    <property type="project" value="TreeGrafter"/>
</dbReference>
<dbReference type="OrthoDB" id="2489132at2"/>
<dbReference type="InterPro" id="IPR004089">
    <property type="entry name" value="MCPsignal_dom"/>
</dbReference>
<dbReference type="RefSeq" id="WP_125243067.1">
    <property type="nucleotide sequence ID" value="NZ_RSED01000006.1"/>
</dbReference>
<dbReference type="InterPro" id="IPR003660">
    <property type="entry name" value="HAMP_dom"/>
</dbReference>
<keyword evidence="5" id="KW-0472">Membrane</keyword>
<dbReference type="Proteomes" id="UP000269265">
    <property type="component" value="Unassembled WGS sequence"/>
</dbReference>
<feature type="transmembrane region" description="Helical" evidence="5">
    <location>
        <begin position="293"/>
        <end position="316"/>
    </location>
</feature>
<feature type="domain" description="Methyl-accepting transducer" evidence="6">
    <location>
        <begin position="377"/>
        <end position="606"/>
    </location>
</feature>
<evidence type="ECO:0000256" key="3">
    <source>
        <dbReference type="ARBA" id="ARBA00029447"/>
    </source>
</evidence>
<dbReference type="SMART" id="SM00283">
    <property type="entry name" value="MA"/>
    <property type="match status" value="1"/>
</dbReference>
<evidence type="ECO:0000313" key="9">
    <source>
        <dbReference type="Proteomes" id="UP000269265"/>
    </source>
</evidence>
<dbReference type="Gene3D" id="1.10.287.950">
    <property type="entry name" value="Methyl-accepting chemotaxis protein"/>
    <property type="match status" value="1"/>
</dbReference>
<sequence>MPFAAFRRWSIQRKLLTSMLSCLVLFIAISVVTGVVLTQRALEKRVVAEELPAVLDGVRADIQRQIAEPLTASIDMADNHFLMRWEAAGQPEDGAEAFKAYAARLKAKHQAAAVYWLSEANRHYWGETGVQRTVGPEEGWFAKFLASGKPYSIDLEKDKSSNEFMLFINARFDAGAGHAGLAGLGLSVNALASKIQQYRIGETGSVMLVRANGTVIVHRDVALADGKHALADLPGFSAPAAATLLKDQQKFSHVLHESPEGERVLASSYVPELNAYVVATVPKAELLAEVTRVAWTAPLFAGVVGGGLALVLIVWVSGAIAAPVRRAAALLGEIANGDGDLSRRMQVDTEDEIGQLAEAFNRFVDVLQQMVRQVRASSESIATATAEVATGNLDLSNRTEQTSSSLQQTAAAMCQLTEQVQNNAANTREANALARSAQTVATRGGAAMDEVERTMGGIDESSRRIGDIIGVIDGIAFQTNILALNAAVEAARAGEQGRGFAVVAGEVRSLAQRSAQAAKEVRGLIVASMEQAQGGREQVRNAGETMRELLDSVGRVAQLIDGISGGTQQQSQGIGEVNTAVLQLDSMTQQNAALVEEGSAAAESLREQAATLAAAVGRFKLA</sequence>
<dbReference type="PANTHER" id="PTHR43531">
    <property type="entry name" value="PROTEIN ICFG"/>
    <property type="match status" value="1"/>
</dbReference>
<dbReference type="CDD" id="cd06225">
    <property type="entry name" value="HAMP"/>
    <property type="match status" value="1"/>
</dbReference>
<protein>
    <submittedName>
        <fullName evidence="8">HAMP domain-containing protein</fullName>
    </submittedName>
</protein>
<dbReference type="FunFam" id="1.10.287.950:FF:000001">
    <property type="entry name" value="Methyl-accepting chemotaxis sensory transducer"/>
    <property type="match status" value="1"/>
</dbReference>
<dbReference type="GO" id="GO:0007165">
    <property type="term" value="P:signal transduction"/>
    <property type="evidence" value="ECO:0007669"/>
    <property type="project" value="UniProtKB-KW"/>
</dbReference>
<evidence type="ECO:0000259" key="7">
    <source>
        <dbReference type="PROSITE" id="PS50885"/>
    </source>
</evidence>
<evidence type="ECO:0000256" key="2">
    <source>
        <dbReference type="ARBA" id="ARBA00022481"/>
    </source>
</evidence>
<evidence type="ECO:0000256" key="1">
    <source>
        <dbReference type="ARBA" id="ARBA00004370"/>
    </source>
</evidence>
<keyword evidence="5" id="KW-1133">Transmembrane helix</keyword>
<keyword evidence="4" id="KW-0807">Transducer</keyword>
<evidence type="ECO:0000259" key="6">
    <source>
        <dbReference type="PROSITE" id="PS50111"/>
    </source>
</evidence>
<dbReference type="Gene3D" id="3.30.450.20">
    <property type="entry name" value="PAS domain"/>
    <property type="match status" value="1"/>
</dbReference>